<gene>
    <name evidence="1" type="ORF">SAMN05421760_11645</name>
</gene>
<sequence length="30" mass="3540">MNTLHGLYAITDNTLMPDQIEHYYTNKQTL</sequence>
<name>A0A1N7PLV2_9GAMM</name>
<proteinExistence type="predicted"/>
<dbReference type="EMBL" id="FTOE01000016">
    <property type="protein sequence ID" value="SIT11582.1"/>
    <property type="molecule type" value="Genomic_DNA"/>
</dbReference>
<evidence type="ECO:0000313" key="2">
    <source>
        <dbReference type="Proteomes" id="UP000185999"/>
    </source>
</evidence>
<accession>A0A1N7PLV2</accession>
<dbReference type="AlphaFoldDB" id="A0A1N7PLV2"/>
<evidence type="ECO:0000313" key="1">
    <source>
        <dbReference type="EMBL" id="SIT11582.1"/>
    </source>
</evidence>
<organism evidence="1 2">
    <name type="scientific">Neptunomonas antarctica</name>
    <dbReference type="NCBI Taxonomy" id="619304"/>
    <lineage>
        <taxon>Bacteria</taxon>
        <taxon>Pseudomonadati</taxon>
        <taxon>Pseudomonadota</taxon>
        <taxon>Gammaproteobacteria</taxon>
        <taxon>Oceanospirillales</taxon>
        <taxon>Oceanospirillaceae</taxon>
        <taxon>Neptunomonas</taxon>
    </lineage>
</organism>
<keyword evidence="2" id="KW-1185">Reference proteome</keyword>
<dbReference type="Proteomes" id="UP000185999">
    <property type="component" value="Unassembled WGS sequence"/>
</dbReference>
<protein>
    <submittedName>
        <fullName evidence="1">Uncharacterized protein</fullName>
    </submittedName>
</protein>
<reference evidence="2" key="1">
    <citation type="submission" date="2017-01" db="EMBL/GenBank/DDBJ databases">
        <authorList>
            <person name="Varghese N."/>
            <person name="Submissions S."/>
        </authorList>
    </citation>
    <scope>NUCLEOTIDE SEQUENCE [LARGE SCALE GENOMIC DNA]</scope>
    <source>
        <strain evidence="2">DSM 22306</strain>
    </source>
</reference>